<dbReference type="Proteomes" id="UP000318529">
    <property type="component" value="Unassembled WGS sequence"/>
</dbReference>
<gene>
    <name evidence="3" type="ORF">FBZ83_103139</name>
</gene>
<evidence type="ECO:0000256" key="1">
    <source>
        <dbReference type="ARBA" id="ARBA00022857"/>
    </source>
</evidence>
<proteinExistence type="predicted"/>
<dbReference type="InterPro" id="IPR051164">
    <property type="entry name" value="NmrA-like_oxidored"/>
</dbReference>
<keyword evidence="1" id="KW-0521">NADP</keyword>
<dbReference type="InterPro" id="IPR016040">
    <property type="entry name" value="NAD(P)-bd_dom"/>
</dbReference>
<organism evidence="3 4">
    <name type="scientific">Azospirillum brasilense</name>
    <dbReference type="NCBI Taxonomy" id="192"/>
    <lineage>
        <taxon>Bacteria</taxon>
        <taxon>Pseudomonadati</taxon>
        <taxon>Pseudomonadota</taxon>
        <taxon>Alphaproteobacteria</taxon>
        <taxon>Rhodospirillales</taxon>
        <taxon>Azospirillaceae</taxon>
        <taxon>Azospirillum</taxon>
    </lineage>
</organism>
<dbReference type="RefSeq" id="WP_145681868.1">
    <property type="nucleotide sequence ID" value="NZ_VITH01000003.1"/>
</dbReference>
<dbReference type="InterPro" id="IPR036291">
    <property type="entry name" value="NAD(P)-bd_dom_sf"/>
</dbReference>
<dbReference type="SUPFAM" id="SSF51735">
    <property type="entry name" value="NAD(P)-binding Rossmann-fold domains"/>
    <property type="match status" value="1"/>
</dbReference>
<evidence type="ECO:0000313" key="4">
    <source>
        <dbReference type="Proteomes" id="UP000318529"/>
    </source>
</evidence>
<evidence type="ECO:0000313" key="3">
    <source>
        <dbReference type="EMBL" id="TWA85548.1"/>
    </source>
</evidence>
<dbReference type="Pfam" id="PF13460">
    <property type="entry name" value="NAD_binding_10"/>
    <property type="match status" value="1"/>
</dbReference>
<protein>
    <submittedName>
        <fullName evidence="3">Uncharacterized protein YbjT (DUF2867 family)</fullName>
    </submittedName>
</protein>
<accession>A0A560CL13</accession>
<dbReference type="Gene3D" id="3.40.50.720">
    <property type="entry name" value="NAD(P)-binding Rossmann-like Domain"/>
    <property type="match status" value="1"/>
</dbReference>
<reference evidence="3 4" key="1">
    <citation type="submission" date="2019-06" db="EMBL/GenBank/DDBJ databases">
        <title>Genomic Encyclopedia of Type Strains, Phase IV (KMG-V): Genome sequencing to study the core and pangenomes of soil and plant-associated prokaryotes.</title>
        <authorList>
            <person name="Whitman W."/>
        </authorList>
    </citation>
    <scope>NUCLEOTIDE SEQUENCE [LARGE SCALE GENOMIC DNA]</scope>
    <source>
        <strain evidence="3 4">BR 11650</strain>
    </source>
</reference>
<dbReference type="PANTHER" id="PTHR42748">
    <property type="entry name" value="NITROGEN METABOLITE REPRESSION PROTEIN NMRA FAMILY MEMBER"/>
    <property type="match status" value="1"/>
</dbReference>
<dbReference type="AlphaFoldDB" id="A0A560CL13"/>
<dbReference type="EMBL" id="VITH01000003">
    <property type="protein sequence ID" value="TWA85548.1"/>
    <property type="molecule type" value="Genomic_DNA"/>
</dbReference>
<sequence>MKIVVIGGTGLIGSKLVQTLRERGHDALAASPKTGVNTFTREGLAQAMDGAAVVVDVANAPVWEDKAVLDFFETSGRNLLAAEAAAGVRHHVALSIVGSERLPGNGYFRAKVAQENLIKASGIPHTILRATQFFEFVGGIAQAATVGGEIRLSPALIQPIASDDVVAALAEVTLAPPVNGTLEVAGPEAIPLDELVRRLLQATKDTRKVVPDIHARYFGDVLNDQSLTPGRNPRLGAIRFEDWLSRQTAR</sequence>
<evidence type="ECO:0000259" key="2">
    <source>
        <dbReference type="Pfam" id="PF13460"/>
    </source>
</evidence>
<name>A0A560CL13_AZOBR</name>
<dbReference type="PANTHER" id="PTHR42748:SF3">
    <property type="entry name" value="BLL4366 PROTEIN"/>
    <property type="match status" value="1"/>
</dbReference>
<feature type="domain" description="NAD(P)-binding" evidence="2">
    <location>
        <begin position="7"/>
        <end position="134"/>
    </location>
</feature>
<comment type="caution">
    <text evidence="3">The sequence shown here is derived from an EMBL/GenBank/DDBJ whole genome shotgun (WGS) entry which is preliminary data.</text>
</comment>